<keyword evidence="2" id="KW-0812">Transmembrane</keyword>
<sequence>MSSNGCKKLYQGFCRQKRINKFFLFSAFLELVMLIPIQFVGVANYDEKREIISKMDLLFYTILFTLSLLFGFFFAIWIVVSQNMYQFLTFTIASALLTVYTIYEMVILTSNPRIIAIFSVVCFFDIIYLFILPSMLKVCKKAFFSIAGGTQLMKNLYAVWSIIVSQLQLHVMLNVFLVCAVNFFFKARNAYLLYTNIFVAIFDMCWVFGGYKGIKIENRKLTKLFLFAIFIQPGFYIFRLVLIWLEKFKKPTITITIIISVSIILRSYLFIYSLIAYQSFGRGLKYRLSPEFISSRNFEVISSQDSINSEKLSSDNFDYQSITTTTDTEENRASPINEQTSLIPKKTKKSSSNASTIEYSSLSSSD</sequence>
<evidence type="ECO:0000256" key="2">
    <source>
        <dbReference type="SAM" id="Phobius"/>
    </source>
</evidence>
<evidence type="ECO:0000256" key="1">
    <source>
        <dbReference type="SAM" id="MobiDB-lite"/>
    </source>
</evidence>
<feature type="region of interest" description="Disordered" evidence="1">
    <location>
        <begin position="324"/>
        <end position="366"/>
    </location>
</feature>
<feature type="transmembrane region" description="Helical" evidence="2">
    <location>
        <begin position="21"/>
        <end position="45"/>
    </location>
</feature>
<feature type="transmembrane region" description="Helical" evidence="2">
    <location>
        <begin position="87"/>
        <end position="108"/>
    </location>
</feature>
<comment type="caution">
    <text evidence="3">The sequence shown here is derived from an EMBL/GenBank/DDBJ whole genome shotgun (WGS) entry which is preliminary data.</text>
</comment>
<feature type="transmembrane region" description="Helical" evidence="2">
    <location>
        <begin position="224"/>
        <end position="245"/>
    </location>
</feature>
<proteinExistence type="predicted"/>
<name>A0AAV8AAL7_9EUKA</name>
<keyword evidence="2" id="KW-0472">Membrane</keyword>
<feature type="transmembrane region" description="Helical" evidence="2">
    <location>
        <begin position="114"/>
        <end position="136"/>
    </location>
</feature>
<protein>
    <submittedName>
        <fullName evidence="3">Uncharacterized protein</fullName>
    </submittedName>
</protein>
<evidence type="ECO:0000313" key="4">
    <source>
        <dbReference type="Proteomes" id="UP001146793"/>
    </source>
</evidence>
<feature type="transmembrane region" description="Helical" evidence="2">
    <location>
        <begin position="191"/>
        <end position="212"/>
    </location>
</feature>
<organism evidence="3 4">
    <name type="scientific">Anaeramoeba flamelloides</name>
    <dbReference type="NCBI Taxonomy" id="1746091"/>
    <lineage>
        <taxon>Eukaryota</taxon>
        <taxon>Metamonada</taxon>
        <taxon>Anaeramoebidae</taxon>
        <taxon>Anaeramoeba</taxon>
    </lineage>
</organism>
<dbReference type="EMBL" id="JANTQA010000015">
    <property type="protein sequence ID" value="KAJ3449020.1"/>
    <property type="molecule type" value="Genomic_DNA"/>
</dbReference>
<feature type="transmembrane region" description="Helical" evidence="2">
    <location>
        <begin position="57"/>
        <end position="80"/>
    </location>
</feature>
<feature type="compositionally biased region" description="Polar residues" evidence="1">
    <location>
        <begin position="357"/>
        <end position="366"/>
    </location>
</feature>
<reference evidence="3" key="1">
    <citation type="submission" date="2022-08" db="EMBL/GenBank/DDBJ databases">
        <title>Novel sulphate-reducing endosymbionts in the free-living metamonad Anaeramoeba.</title>
        <authorList>
            <person name="Jerlstrom-Hultqvist J."/>
            <person name="Cepicka I."/>
            <person name="Gallot-Lavallee L."/>
            <person name="Salas-Leiva D."/>
            <person name="Curtis B.A."/>
            <person name="Zahonova K."/>
            <person name="Pipaliya S."/>
            <person name="Dacks J."/>
            <person name="Roger A.J."/>
        </authorList>
    </citation>
    <scope>NUCLEOTIDE SEQUENCE</scope>
    <source>
        <strain evidence="3">Busselton2</strain>
    </source>
</reference>
<feature type="transmembrane region" description="Helical" evidence="2">
    <location>
        <begin position="251"/>
        <end position="277"/>
    </location>
</feature>
<feature type="transmembrane region" description="Helical" evidence="2">
    <location>
        <begin position="157"/>
        <end position="185"/>
    </location>
</feature>
<keyword evidence="2" id="KW-1133">Transmembrane helix</keyword>
<gene>
    <name evidence="3" type="ORF">M0812_01508</name>
</gene>
<dbReference type="Proteomes" id="UP001146793">
    <property type="component" value="Unassembled WGS sequence"/>
</dbReference>
<dbReference type="PANTHER" id="PTHR39299">
    <property type="entry name" value="TRANSMEMBRANE PROTEIN"/>
    <property type="match status" value="1"/>
</dbReference>
<dbReference type="PANTHER" id="PTHR39299:SF1">
    <property type="entry name" value="TRANSMEMBRANE PROTEIN"/>
    <property type="match status" value="1"/>
</dbReference>
<accession>A0AAV8AAL7</accession>
<dbReference type="AlphaFoldDB" id="A0AAV8AAL7"/>
<evidence type="ECO:0000313" key="3">
    <source>
        <dbReference type="EMBL" id="KAJ3449020.1"/>
    </source>
</evidence>